<keyword evidence="2" id="KW-0560">Oxidoreductase</keyword>
<dbReference type="Pfam" id="PF03992">
    <property type="entry name" value="ABM"/>
    <property type="match status" value="1"/>
</dbReference>
<dbReference type="SUPFAM" id="SSF54909">
    <property type="entry name" value="Dimeric alpha+beta barrel"/>
    <property type="match status" value="1"/>
</dbReference>
<evidence type="ECO:0000313" key="2">
    <source>
        <dbReference type="EMBL" id="SEO17307.1"/>
    </source>
</evidence>
<protein>
    <submittedName>
        <fullName evidence="2">Quinol monooxygenase YgiN</fullName>
    </submittedName>
</protein>
<dbReference type="EMBL" id="FOCM01000019">
    <property type="protein sequence ID" value="SEO17307.1"/>
    <property type="molecule type" value="Genomic_DNA"/>
</dbReference>
<gene>
    <name evidence="2" type="ORF">SAMN04488011_1193</name>
</gene>
<name>A0A1H8MJ26_9RHOB</name>
<keyword evidence="3" id="KW-1185">Reference proteome</keyword>
<keyword evidence="2" id="KW-0503">Monooxygenase</keyword>
<dbReference type="PANTHER" id="PTHR33336">
    <property type="entry name" value="QUINOL MONOOXYGENASE YGIN-RELATED"/>
    <property type="match status" value="1"/>
</dbReference>
<dbReference type="AlphaFoldDB" id="A0A1H8MJ26"/>
<dbReference type="InterPro" id="IPR011008">
    <property type="entry name" value="Dimeric_a/b-barrel"/>
</dbReference>
<accession>A0A1H8MJ26</accession>
<reference evidence="3" key="1">
    <citation type="submission" date="2016-10" db="EMBL/GenBank/DDBJ databases">
        <authorList>
            <person name="Varghese N."/>
            <person name="Submissions S."/>
        </authorList>
    </citation>
    <scope>NUCLEOTIDE SEQUENCE [LARGE SCALE GENOMIC DNA]</scope>
    <source>
        <strain evidence="3">DSM 26893</strain>
    </source>
</reference>
<evidence type="ECO:0000313" key="3">
    <source>
        <dbReference type="Proteomes" id="UP000199372"/>
    </source>
</evidence>
<dbReference type="GO" id="GO:0004497">
    <property type="term" value="F:monooxygenase activity"/>
    <property type="evidence" value="ECO:0007669"/>
    <property type="project" value="UniProtKB-KW"/>
</dbReference>
<proteinExistence type="predicted"/>
<dbReference type="Gene3D" id="3.30.70.100">
    <property type="match status" value="1"/>
</dbReference>
<dbReference type="PROSITE" id="PS51725">
    <property type="entry name" value="ABM"/>
    <property type="match status" value="1"/>
</dbReference>
<sequence>MSYVVLPSFEVEDDKLDAFLAAARADATQSVATEPGCRQFDVCVDRSTSPARVTFYEVYDDRAAFDAHLETPHLAAFKESLHLCTEGPVYFLERVAP</sequence>
<organism evidence="2 3">
    <name type="scientific">Palleronia pelagia</name>
    <dbReference type="NCBI Taxonomy" id="387096"/>
    <lineage>
        <taxon>Bacteria</taxon>
        <taxon>Pseudomonadati</taxon>
        <taxon>Pseudomonadota</taxon>
        <taxon>Alphaproteobacteria</taxon>
        <taxon>Rhodobacterales</taxon>
        <taxon>Roseobacteraceae</taxon>
        <taxon>Palleronia</taxon>
    </lineage>
</organism>
<dbReference type="OrthoDB" id="9812754at2"/>
<evidence type="ECO:0000259" key="1">
    <source>
        <dbReference type="PROSITE" id="PS51725"/>
    </source>
</evidence>
<dbReference type="Proteomes" id="UP000199372">
    <property type="component" value="Unassembled WGS sequence"/>
</dbReference>
<dbReference type="RefSeq" id="WP_091846895.1">
    <property type="nucleotide sequence ID" value="NZ_FOCM01000019.1"/>
</dbReference>
<dbReference type="InterPro" id="IPR050744">
    <property type="entry name" value="AI-2_Isomerase_LsrG"/>
</dbReference>
<dbReference type="GO" id="GO:0005829">
    <property type="term" value="C:cytosol"/>
    <property type="evidence" value="ECO:0007669"/>
    <property type="project" value="TreeGrafter"/>
</dbReference>
<dbReference type="PANTHER" id="PTHR33336:SF1">
    <property type="entry name" value="(4S)-4-HYDROXY-5-PHOSPHONOOXYPENTANE-2,3-DIONE ISOMERASE"/>
    <property type="match status" value="1"/>
</dbReference>
<feature type="domain" description="ABM" evidence="1">
    <location>
        <begin position="3"/>
        <end position="96"/>
    </location>
</feature>
<dbReference type="InterPro" id="IPR007138">
    <property type="entry name" value="ABM_dom"/>
</dbReference>